<dbReference type="AlphaFoldDB" id="S7TFS5"/>
<protein>
    <recommendedName>
        <fullName evidence="4">Mu-like prophage FluMu N-terminal domain-containing protein</fullName>
    </recommendedName>
</protein>
<dbReference type="OrthoDB" id="9376339at2"/>
<dbReference type="Proteomes" id="UP000014975">
    <property type="component" value="Unassembled WGS sequence"/>
</dbReference>
<organism evidence="2 3">
    <name type="scientific">Alkalidesulfovibrio alkalitolerans DSM 16529</name>
    <dbReference type="NCBI Taxonomy" id="1121439"/>
    <lineage>
        <taxon>Bacteria</taxon>
        <taxon>Pseudomonadati</taxon>
        <taxon>Thermodesulfobacteriota</taxon>
        <taxon>Desulfovibrionia</taxon>
        <taxon>Desulfovibrionales</taxon>
        <taxon>Desulfovibrionaceae</taxon>
        <taxon>Alkalidesulfovibrio</taxon>
    </lineage>
</organism>
<gene>
    <name evidence="2" type="ORF">dsat_1937</name>
</gene>
<evidence type="ECO:0008006" key="4">
    <source>
        <dbReference type="Google" id="ProtNLM"/>
    </source>
</evidence>
<dbReference type="SUPFAM" id="SSF160059">
    <property type="entry name" value="PriA/YqbF domain"/>
    <property type="match status" value="1"/>
</dbReference>
<evidence type="ECO:0000313" key="2">
    <source>
        <dbReference type="EMBL" id="EPR35596.1"/>
    </source>
</evidence>
<dbReference type="RefSeq" id="WP_020885823.1">
    <property type="nucleotide sequence ID" value="NZ_ATHI01000003.1"/>
</dbReference>
<comment type="caution">
    <text evidence="2">The sequence shown here is derived from an EMBL/GenBank/DDBJ whole genome shotgun (WGS) entry which is preliminary data.</text>
</comment>
<feature type="region of interest" description="Disordered" evidence="1">
    <location>
        <begin position="34"/>
        <end position="60"/>
    </location>
</feature>
<sequence length="67" mass="7514">MAEKEKTQKRDEKQESGLVKLVVRTKSLSRRFRAGLGPFHPEPEEVEATPDQEAALRADPELVVNVA</sequence>
<evidence type="ECO:0000256" key="1">
    <source>
        <dbReference type="SAM" id="MobiDB-lite"/>
    </source>
</evidence>
<dbReference type="PATRIC" id="fig|1121439.3.peg.325"/>
<name>S7TFS5_9BACT</name>
<evidence type="ECO:0000313" key="3">
    <source>
        <dbReference type="Proteomes" id="UP000014975"/>
    </source>
</evidence>
<reference evidence="2 3" key="1">
    <citation type="journal article" date="2013" name="Genome Announc.">
        <title>Draft genome sequences for three mercury-methylating, sulfate-reducing bacteria.</title>
        <authorList>
            <person name="Brown S.D."/>
            <person name="Hurt R.A.Jr."/>
            <person name="Gilmour C.C."/>
            <person name="Elias D.A."/>
        </authorList>
    </citation>
    <scope>NUCLEOTIDE SEQUENCE [LARGE SCALE GENOMIC DNA]</scope>
    <source>
        <strain evidence="2 3">DSM 16529</strain>
    </source>
</reference>
<dbReference type="STRING" id="1121439.dsat_1937"/>
<proteinExistence type="predicted"/>
<dbReference type="EMBL" id="ATHI01000003">
    <property type="protein sequence ID" value="EPR35596.1"/>
    <property type="molecule type" value="Genomic_DNA"/>
</dbReference>
<keyword evidence="3" id="KW-1185">Reference proteome</keyword>
<accession>S7TFS5</accession>